<evidence type="ECO:0000259" key="4">
    <source>
        <dbReference type="Pfam" id="PF03703"/>
    </source>
</evidence>
<feature type="transmembrane region" description="Helical" evidence="3">
    <location>
        <begin position="392"/>
        <end position="409"/>
    </location>
</feature>
<feature type="domain" description="YdbS-like PH" evidence="4">
    <location>
        <begin position="297"/>
        <end position="371"/>
    </location>
</feature>
<dbReference type="OrthoDB" id="2195155at2"/>
<name>A0A3A9K9T6_9BACI</name>
<proteinExistence type="predicted"/>
<dbReference type="InterPro" id="IPR005182">
    <property type="entry name" value="YdbS-like_PH"/>
</dbReference>
<reference evidence="5 6" key="1">
    <citation type="submission" date="2017-10" db="EMBL/GenBank/DDBJ databases">
        <title>Bacillus sp. nov., a halophilic bacterium isolated from a Keqin Lake.</title>
        <authorList>
            <person name="Wang H."/>
        </authorList>
    </citation>
    <scope>NUCLEOTIDE SEQUENCE [LARGE SCALE GENOMIC DNA]</scope>
    <source>
        <strain evidence="5 6">KCTC 13187</strain>
    </source>
</reference>
<feature type="region of interest" description="Disordered" evidence="2">
    <location>
        <begin position="155"/>
        <end position="182"/>
    </location>
</feature>
<dbReference type="InterPro" id="IPR014529">
    <property type="entry name" value="UCP026631"/>
</dbReference>
<comment type="caution">
    <text evidence="5">The sequence shown here is derived from an EMBL/GenBank/DDBJ whole genome shotgun (WGS) entry which is preliminary data.</text>
</comment>
<feature type="transmembrane region" description="Helical" evidence="3">
    <location>
        <begin position="42"/>
        <end position="64"/>
    </location>
</feature>
<dbReference type="RefSeq" id="WP_110935306.1">
    <property type="nucleotide sequence ID" value="NZ_KZ614146.1"/>
</dbReference>
<keyword evidence="1" id="KW-0175">Coiled coil</keyword>
<accession>A0A3A9K9T6</accession>
<evidence type="ECO:0000256" key="2">
    <source>
        <dbReference type="SAM" id="MobiDB-lite"/>
    </source>
</evidence>
<evidence type="ECO:0000313" key="6">
    <source>
        <dbReference type="Proteomes" id="UP000281498"/>
    </source>
</evidence>
<organism evidence="5 6">
    <name type="scientific">Salipaludibacillus neizhouensis</name>
    <dbReference type="NCBI Taxonomy" id="885475"/>
    <lineage>
        <taxon>Bacteria</taxon>
        <taxon>Bacillati</taxon>
        <taxon>Bacillota</taxon>
        <taxon>Bacilli</taxon>
        <taxon>Bacillales</taxon>
        <taxon>Bacillaceae</taxon>
    </lineage>
</organism>
<dbReference type="EMBL" id="PDOE01000003">
    <property type="protein sequence ID" value="RKL67530.1"/>
    <property type="molecule type" value="Genomic_DNA"/>
</dbReference>
<evidence type="ECO:0000256" key="1">
    <source>
        <dbReference type="SAM" id="Coils"/>
    </source>
</evidence>
<evidence type="ECO:0000313" key="5">
    <source>
        <dbReference type="EMBL" id="RKL67530.1"/>
    </source>
</evidence>
<dbReference type="AlphaFoldDB" id="A0A3A9K9T6"/>
<feature type="domain" description="YdbS-like PH" evidence="4">
    <location>
        <begin position="432"/>
        <end position="504"/>
    </location>
</feature>
<dbReference type="PANTHER" id="PTHR34473:SF2">
    <property type="entry name" value="UPF0699 TRANSMEMBRANE PROTEIN YDBT"/>
    <property type="match status" value="1"/>
</dbReference>
<keyword evidence="3" id="KW-0812">Transmembrane</keyword>
<evidence type="ECO:0000256" key="3">
    <source>
        <dbReference type="SAM" id="Phobius"/>
    </source>
</evidence>
<feature type="coiled-coil region" evidence="1">
    <location>
        <begin position="183"/>
        <end position="210"/>
    </location>
</feature>
<protein>
    <recommendedName>
        <fullName evidence="4">YdbS-like PH domain-containing protein</fullName>
    </recommendedName>
</protein>
<keyword evidence="3" id="KW-0472">Membrane</keyword>
<keyword evidence="6" id="KW-1185">Reference proteome</keyword>
<feature type="transmembrane region" description="Helical" evidence="3">
    <location>
        <begin position="260"/>
        <end position="285"/>
    </location>
</feature>
<keyword evidence="3" id="KW-1133">Transmembrane helix</keyword>
<dbReference type="Proteomes" id="UP000281498">
    <property type="component" value="Unassembled WGS sequence"/>
</dbReference>
<gene>
    <name evidence="5" type="ORF">CR203_09275</name>
</gene>
<sequence length="530" mass="61032">MNDWKRQHPASIFISFINNVKQMIITFIAIFIFGQSQTTGSFYYLIFFGAILLFSIGSGFIGWWKFKYILRQDELQIKQGLIFRKNRFIRKDRIQSIDINAKLLQRLFGLVEVRIETAGGGNEPEFRIVALRKEEAEQIKKQLLKKYKMKTKLESDEQSVNNEDFNEKLPKEEEEEFYSSDGTETKEYQLEEVSEDMEEEEEKKPEYQWELGNRRLFVAALTSSGVGIAATFIAAIMSQAPQFLPDWLFESVIGWFLESSVLLIGGTIVFVLLTAWLFTLVGTLLKYGLFKLTKIKDEIHISRGVIDQRQLTLNASRITAVRIVQSPLRQLFRYVSVYVESAGGGTKEEDLSTVLIPLCKRMDVPEILNQIIPDFAFTPTYEGIPKESLRRYMIKLIVPPVVVAGVATYFLPYGWIAFVLPIVGAVIGYFQYKSAGISLHKEFLCIKSRVISKTEVFIPRKRIQDMESTQNVLQKLDQLYTIHVSVLTSMMGKTFSLRHISLSQIEKGHMWYSYQEEFLQSADKKTSTDL</sequence>
<dbReference type="Pfam" id="PF03703">
    <property type="entry name" value="bPH_2"/>
    <property type="match status" value="3"/>
</dbReference>
<feature type="domain" description="YdbS-like PH" evidence="4">
    <location>
        <begin position="63"/>
        <end position="143"/>
    </location>
</feature>
<dbReference type="PIRSF" id="PIRSF026631">
    <property type="entry name" value="UCP026631"/>
    <property type="match status" value="1"/>
</dbReference>
<feature type="transmembrane region" description="Helical" evidence="3">
    <location>
        <begin position="12"/>
        <end position="36"/>
    </location>
</feature>
<dbReference type="PANTHER" id="PTHR34473">
    <property type="entry name" value="UPF0699 TRANSMEMBRANE PROTEIN YDBS"/>
    <property type="match status" value="1"/>
</dbReference>
<feature type="transmembrane region" description="Helical" evidence="3">
    <location>
        <begin position="216"/>
        <end position="240"/>
    </location>
</feature>